<gene>
    <name evidence="2" type="ORF">DSOL_4731</name>
</gene>
<evidence type="ECO:0000313" key="2">
    <source>
        <dbReference type="EMBL" id="OLN27064.1"/>
    </source>
</evidence>
<name>A0A1Q8QIA1_9FIRM</name>
<evidence type="ECO:0000256" key="1">
    <source>
        <dbReference type="SAM" id="Coils"/>
    </source>
</evidence>
<reference evidence="2 3" key="1">
    <citation type="submission" date="2016-09" db="EMBL/GenBank/DDBJ databases">
        <title>Complete genome of Desulfosporosinus sp. OL.</title>
        <authorList>
            <person name="Mardanov A."/>
            <person name="Beletsky A."/>
            <person name="Panova A."/>
            <person name="Karnachuk O."/>
            <person name="Ravin N."/>
        </authorList>
    </citation>
    <scope>NUCLEOTIDE SEQUENCE [LARGE SCALE GENOMIC DNA]</scope>
    <source>
        <strain evidence="2 3">OL</strain>
    </source>
</reference>
<accession>A0A1Q8QIA1</accession>
<evidence type="ECO:0000313" key="3">
    <source>
        <dbReference type="Proteomes" id="UP000186102"/>
    </source>
</evidence>
<dbReference type="InterPro" id="IPR012452">
    <property type="entry name" value="DUF1657"/>
</dbReference>
<keyword evidence="3" id="KW-1185">Reference proteome</keyword>
<dbReference type="Proteomes" id="UP000186102">
    <property type="component" value="Unassembled WGS sequence"/>
</dbReference>
<dbReference type="STRING" id="1888891.DSOL_4731"/>
<dbReference type="AlphaFoldDB" id="A0A1Q8QIA1"/>
<keyword evidence="1" id="KW-0175">Coiled coil</keyword>
<evidence type="ECO:0008006" key="4">
    <source>
        <dbReference type="Google" id="ProtNLM"/>
    </source>
</evidence>
<organism evidence="2 3">
    <name type="scientific">Desulfosporosinus metallidurans</name>
    <dbReference type="NCBI Taxonomy" id="1888891"/>
    <lineage>
        <taxon>Bacteria</taxon>
        <taxon>Bacillati</taxon>
        <taxon>Bacillota</taxon>
        <taxon>Clostridia</taxon>
        <taxon>Eubacteriales</taxon>
        <taxon>Desulfitobacteriaceae</taxon>
        <taxon>Desulfosporosinus</taxon>
    </lineage>
</organism>
<dbReference type="Pfam" id="PF07870">
    <property type="entry name" value="DUF1657"/>
    <property type="match status" value="1"/>
</dbReference>
<protein>
    <recommendedName>
        <fullName evidence="4">DUF1657 domain-containing protein</fullName>
    </recommendedName>
</protein>
<proteinExistence type="predicted"/>
<comment type="caution">
    <text evidence="2">The sequence shown here is derived from an EMBL/GenBank/DDBJ whole genome shotgun (WGS) entry which is preliminary data.</text>
</comment>
<sequence>MTVASQVKQTLASLKGARGTLRVYSTQTRDEEARSVFTDALEVTNSVIEDLEKRLQTLEFEEPQYKGN</sequence>
<feature type="coiled-coil region" evidence="1">
    <location>
        <begin position="41"/>
        <end position="68"/>
    </location>
</feature>
<dbReference type="RefSeq" id="WP_075367020.1">
    <property type="nucleotide sequence ID" value="NZ_MLBF01000064.1"/>
</dbReference>
<dbReference type="EMBL" id="MLBF01000064">
    <property type="protein sequence ID" value="OLN27064.1"/>
    <property type="molecule type" value="Genomic_DNA"/>
</dbReference>
<dbReference type="OrthoDB" id="1684731at2"/>